<organism evidence="1 2">
    <name type="scientific">Penicillium rubens (strain ATCC 28089 / DSM 1075 / NRRL 1951 / Wisconsin 54-1255)</name>
    <name type="common">Penicillium chrysogenum</name>
    <dbReference type="NCBI Taxonomy" id="500485"/>
    <lineage>
        <taxon>Eukaryota</taxon>
        <taxon>Fungi</taxon>
        <taxon>Dikarya</taxon>
        <taxon>Ascomycota</taxon>
        <taxon>Pezizomycotina</taxon>
        <taxon>Eurotiomycetes</taxon>
        <taxon>Eurotiomycetidae</taxon>
        <taxon>Eurotiales</taxon>
        <taxon>Aspergillaceae</taxon>
        <taxon>Penicillium</taxon>
        <taxon>Penicillium chrysogenum species complex</taxon>
    </lineage>
</organism>
<sequence>MASIKYDSEFMTNLVAGKPVSPIATSEGETGIPGNPKKRFAVIMDEHRQPMVVHLSDESRPKLQIIRHDEKDVLHVFDLGQAFDIPLDASVQAFDVTQDDSLNLYLSFAYLRTPTTSNLVIAKPLTPNCLVPGRKLEKLEGESTDIASVKQIIMTRMWKNSGTLFPFVILTHQIKGPNQLMSEAMSTIWAPNLNSWSKTTDVIIPGSYGTILKIAPSTAGQWHGFYLLYDFKGQRKLASYFMGLDAHSAGYKRIMHGAMLQPEYDNIFTLGTVRDYEDADAPMISTSEGLFFEPWSRSFLVYGQWKRLSGDKNFQSCKNLQATHWGDDQCIWFRSSLNEVGYVRTNTNTIKDKRRDMLPAPVLLLPAGDSLCAEPLMIGEFAGHIWQSLFVADYNGSLTHLQQASDTGHWLQKPFYTYHSEGTHDVDGYTITIRPLQEDQSPLIGGLVQIRSSSAVTGYLNGRNVTLSPSPRWYLADFEGSLNFIVPTTSMACPILTIDGLQTATKTPLDVSRTVIDPSKKVEARWDEIIDSCQSWKDFKSFKLENGRTIFPQHEGPPDEDLQHGFDQFKTLQIARKRLHPDGTVAFFDGADGSVIPPPEGLFDILSDAWHYVTKMAHNVEHCTHSLLIDEFLRFVCKIGNKVFKLVLDTVEKVMHAMSWVWKKLKTVIKDLINILGHIFNWKEIISTKNSISALLTSSIDLLAEKAGDAGERLSSKMSEAAKTMREGQARSDIGEKISSDSNPSLKGLSYNTSVAWMGERMKNGGMATMPQNEHGLTSHPEVTKCWNKTLPHVQSMQRHVNGLANKVNSNRAQKGSMTSGQTFTLLQEFAQPGVDTLKLIAGGMLDGLHALLQQISKYGNAKITIPVLSGLYKTIVGHDLTVFDAVSLILGFVTNAITSIVTGQAPPVIPDLQSSTTLGRLVGVYTPRLPAKAITDFHTLTGGLVVTCTILYRIVEYFKLLKQIATGGVKVSSGIGITDCLWAIFQGVYTIHSFPTDPDMPGMVFRGQICAFNIVKNVTHILAACMSGVSSKEESAAGEVAQGLGVDTFVVIVDTAVSAITSGLGILVGGFELDESTWKNFSIEGSTAGIVGCILNVVKDVSYFVLFIAPEEVVESVPGYFIWQGASDGLILVTCFKWRCDFDLDAKHLPHRVLSGQVGSRVHSLG</sequence>
<proteinExistence type="predicted"/>
<dbReference type="Proteomes" id="UP000000724">
    <property type="component" value="Contig Pc00c20"/>
</dbReference>
<dbReference type="OrthoDB" id="3235083at2759"/>
<dbReference type="VEuPathDB" id="FungiDB:PCH_Pc20g05210"/>
<name>B6HEG1_PENRW</name>
<dbReference type="eggNOG" id="ENOG502RE1J">
    <property type="taxonomic scope" value="Eukaryota"/>
</dbReference>
<dbReference type="BioCyc" id="PCHR:PC20G05210-MONOMER"/>
<protein>
    <submittedName>
        <fullName evidence="1">Pc20g05210 protein</fullName>
    </submittedName>
</protein>
<dbReference type="HOGENOM" id="CLU_008240_0_0_1"/>
<gene>
    <name evidence="1" type="ORF">Pc20g05210</name>
    <name evidence="1" type="ORF">PCH_Pc20g05210</name>
</gene>
<keyword evidence="2" id="KW-1185">Reference proteome</keyword>
<dbReference type="OMA" id="WASERMK"/>
<dbReference type="AlphaFoldDB" id="B6HEG1"/>
<evidence type="ECO:0000313" key="1">
    <source>
        <dbReference type="EMBL" id="CAP85850.1"/>
    </source>
</evidence>
<dbReference type="EMBL" id="AM920435">
    <property type="protein sequence ID" value="CAP85850.1"/>
    <property type="molecule type" value="Genomic_DNA"/>
</dbReference>
<reference evidence="1 2" key="1">
    <citation type="journal article" date="2008" name="Nat. Biotechnol.">
        <title>Genome sequencing and analysis of the filamentous fungus Penicillium chrysogenum.</title>
        <authorList>
            <person name="van den Berg M.A."/>
            <person name="Albang R."/>
            <person name="Albermann K."/>
            <person name="Badger J.H."/>
            <person name="Daran J.-M."/>
            <person name="Driessen A.J.M."/>
            <person name="Garcia-Estrada C."/>
            <person name="Fedorova N.D."/>
            <person name="Harris D.M."/>
            <person name="Heijne W.H.M."/>
            <person name="Joardar V.S."/>
            <person name="Kiel J.A.K.W."/>
            <person name="Kovalchuk A."/>
            <person name="Martin J.F."/>
            <person name="Nierman W.C."/>
            <person name="Nijland J.G."/>
            <person name="Pronk J.T."/>
            <person name="Roubos J.A."/>
            <person name="van der Klei I.J."/>
            <person name="van Peij N.N.M.E."/>
            <person name="Veenhuis M."/>
            <person name="von Doehren H."/>
            <person name="Wagner C."/>
            <person name="Wortman J.R."/>
            <person name="Bovenberg R.A.L."/>
        </authorList>
    </citation>
    <scope>NUCLEOTIDE SEQUENCE [LARGE SCALE GENOMIC DNA]</scope>
    <source>
        <strain evidence="2">ATCC 28089 / DSM 1075 / NRRL 1951 / Wisconsin 54-1255</strain>
    </source>
</reference>
<accession>B6HEG1</accession>
<evidence type="ECO:0000313" key="2">
    <source>
        <dbReference type="Proteomes" id="UP000000724"/>
    </source>
</evidence>